<evidence type="ECO:0000313" key="2">
    <source>
        <dbReference type="Proteomes" id="UP000308149"/>
    </source>
</evidence>
<name>A0A5B7ZNM9_9GAMM</name>
<evidence type="ECO:0000313" key="1">
    <source>
        <dbReference type="EMBL" id="QDA56507.1"/>
    </source>
</evidence>
<keyword evidence="2" id="KW-1185">Reference proteome</keyword>
<reference evidence="1 2" key="1">
    <citation type="submission" date="2019-06" db="EMBL/GenBank/DDBJ databases">
        <title>Thermomonas aquatica sp. nov., isolated from an industrial wastewater treatment plant.</title>
        <authorList>
            <person name="Jeon J.H."/>
            <person name="Park D.-S."/>
        </authorList>
    </citation>
    <scope>NUCLEOTIDE SEQUENCE [LARGE SCALE GENOMIC DNA]</scope>
    <source>
        <strain evidence="1 2">SY21</strain>
    </source>
</reference>
<dbReference type="EMBL" id="CP040871">
    <property type="protein sequence ID" value="QDA56507.1"/>
    <property type="molecule type" value="Genomic_DNA"/>
</dbReference>
<sequence length="78" mass="8883">MKNPEWTSKGKSISQLIEELRTFENQDLEVRISLDNGETSFPISLVAKRNNNYAVLTNCQDEPTPVHHKILPSNMRGT</sequence>
<gene>
    <name evidence="1" type="ORF">FHQ07_03850</name>
</gene>
<protein>
    <submittedName>
        <fullName evidence="1">Uncharacterized protein</fullName>
    </submittedName>
</protein>
<dbReference type="KEGG" id="thes:FHQ07_03850"/>
<organism evidence="1 2">
    <name type="scientific">Thermomonas aquatica</name>
    <dbReference type="NCBI Taxonomy" id="2202149"/>
    <lineage>
        <taxon>Bacteria</taxon>
        <taxon>Pseudomonadati</taxon>
        <taxon>Pseudomonadota</taxon>
        <taxon>Gammaproteobacteria</taxon>
        <taxon>Lysobacterales</taxon>
        <taxon>Lysobacteraceae</taxon>
        <taxon>Thermomonas</taxon>
    </lineage>
</organism>
<dbReference type="Proteomes" id="UP000308149">
    <property type="component" value="Chromosome"/>
</dbReference>
<dbReference type="AlphaFoldDB" id="A0A5B7ZNM9"/>
<proteinExistence type="predicted"/>
<accession>A0A5B7ZNM9</accession>
<dbReference type="OrthoDB" id="8780048at2"/>